<dbReference type="EMBL" id="LYRP01000012">
    <property type="protein sequence ID" value="OAT76860.1"/>
    <property type="molecule type" value="Genomic_DNA"/>
</dbReference>
<sequence length="121" mass="13741">MPESSRRLRREQDPGLQPERTALAWYRTLLGYGALLALALRHSWHRAGPLFWLSLLVLAVLVGVVYAWARQRQLMDIARQDLLGAQTVRGKCMIALGVLGLALLFAAVHIHQIWLHLWSPE</sequence>
<comment type="caution">
    <text evidence="7">The sequence shown here is derived from an EMBL/GenBank/DDBJ whole genome shotgun (WGS) entry which is preliminary data.</text>
</comment>
<evidence type="ECO:0000313" key="8">
    <source>
        <dbReference type="Proteomes" id="UP000078225"/>
    </source>
</evidence>
<dbReference type="GO" id="GO:0012505">
    <property type="term" value="C:endomembrane system"/>
    <property type="evidence" value="ECO:0007669"/>
    <property type="project" value="UniProtKB-SubCell"/>
</dbReference>
<name>A0A1B7L3G4_9ENTR</name>
<feature type="domain" description="DUF202" evidence="6">
    <location>
        <begin position="13"/>
        <end position="72"/>
    </location>
</feature>
<keyword evidence="8" id="KW-1185">Reference proteome</keyword>
<evidence type="ECO:0000256" key="3">
    <source>
        <dbReference type="ARBA" id="ARBA00022989"/>
    </source>
</evidence>
<gene>
    <name evidence="7" type="ORF">A9B99_05965</name>
</gene>
<evidence type="ECO:0000256" key="1">
    <source>
        <dbReference type="ARBA" id="ARBA00004127"/>
    </source>
</evidence>
<accession>A0A1B7L3G4</accession>
<evidence type="ECO:0000256" key="5">
    <source>
        <dbReference type="SAM" id="Phobius"/>
    </source>
</evidence>
<keyword evidence="2 5" id="KW-0812">Transmembrane</keyword>
<protein>
    <recommendedName>
        <fullName evidence="6">DUF202 domain-containing protein</fullName>
    </recommendedName>
</protein>
<dbReference type="AlphaFoldDB" id="A0A1B7L3G4"/>
<keyword evidence="4 5" id="KW-0472">Membrane</keyword>
<dbReference type="STRING" id="1691903.A9B99_05965"/>
<dbReference type="Proteomes" id="UP000078225">
    <property type="component" value="Unassembled WGS sequence"/>
</dbReference>
<evidence type="ECO:0000313" key="7">
    <source>
        <dbReference type="EMBL" id="OAT76860.1"/>
    </source>
</evidence>
<keyword evidence="3 5" id="KW-1133">Transmembrane helix</keyword>
<reference evidence="8" key="1">
    <citation type="submission" date="2016-05" db="EMBL/GenBank/DDBJ databases">
        <authorList>
            <person name="Behera P."/>
            <person name="Vaishampayan P."/>
            <person name="Singh N."/>
            <person name="Raina V."/>
            <person name="Suar M."/>
            <person name="Pattnaik A."/>
            <person name="Rastogi G."/>
        </authorList>
    </citation>
    <scope>NUCLEOTIDE SEQUENCE [LARGE SCALE GENOMIC DNA]</scope>
    <source>
        <strain evidence="8">MP23</strain>
    </source>
</reference>
<feature type="transmembrane region" description="Helical" evidence="5">
    <location>
        <begin position="50"/>
        <end position="69"/>
    </location>
</feature>
<organism evidence="7 8">
    <name type="scientific">Mangrovibacter phragmitis</name>
    <dbReference type="NCBI Taxonomy" id="1691903"/>
    <lineage>
        <taxon>Bacteria</taxon>
        <taxon>Pseudomonadati</taxon>
        <taxon>Pseudomonadota</taxon>
        <taxon>Gammaproteobacteria</taxon>
        <taxon>Enterobacterales</taxon>
        <taxon>Enterobacteriaceae</taxon>
        <taxon>Mangrovibacter</taxon>
    </lineage>
</organism>
<dbReference type="InterPro" id="IPR003807">
    <property type="entry name" value="DUF202"/>
</dbReference>
<comment type="subcellular location">
    <subcellularLocation>
        <location evidence="1">Endomembrane system</location>
        <topology evidence="1">Multi-pass membrane protein</topology>
    </subcellularLocation>
</comment>
<evidence type="ECO:0000256" key="2">
    <source>
        <dbReference type="ARBA" id="ARBA00022692"/>
    </source>
</evidence>
<dbReference type="Pfam" id="PF02656">
    <property type="entry name" value="DUF202"/>
    <property type="match status" value="1"/>
</dbReference>
<dbReference type="RefSeq" id="WP_064597280.1">
    <property type="nucleotide sequence ID" value="NZ_CP134782.1"/>
</dbReference>
<proteinExistence type="predicted"/>
<feature type="transmembrane region" description="Helical" evidence="5">
    <location>
        <begin position="24"/>
        <end position="44"/>
    </location>
</feature>
<evidence type="ECO:0000256" key="4">
    <source>
        <dbReference type="ARBA" id="ARBA00023136"/>
    </source>
</evidence>
<feature type="transmembrane region" description="Helical" evidence="5">
    <location>
        <begin position="90"/>
        <end position="114"/>
    </location>
</feature>
<evidence type="ECO:0000259" key="6">
    <source>
        <dbReference type="Pfam" id="PF02656"/>
    </source>
</evidence>